<reference evidence="1 2" key="1">
    <citation type="submission" date="2023-07" db="EMBL/GenBank/DDBJ databases">
        <title>Genomic Encyclopedia of Type Strains, Phase IV (KMG-IV): sequencing the most valuable type-strain genomes for metagenomic binning, comparative biology and taxonomic classification.</title>
        <authorList>
            <person name="Goeker M."/>
        </authorList>
    </citation>
    <scope>NUCLEOTIDE SEQUENCE [LARGE SCALE GENOMIC DNA]</scope>
    <source>
        <strain evidence="1 2">DSM 1112</strain>
    </source>
</reference>
<protein>
    <submittedName>
        <fullName evidence="1">Uncharacterized protein</fullName>
    </submittedName>
</protein>
<dbReference type="Proteomes" id="UP001230207">
    <property type="component" value="Unassembled WGS sequence"/>
</dbReference>
<organism evidence="1 2">
    <name type="scientific">Pararhizobium capsulatum DSM 1112</name>
    <dbReference type="NCBI Taxonomy" id="1121113"/>
    <lineage>
        <taxon>Bacteria</taxon>
        <taxon>Pseudomonadati</taxon>
        <taxon>Pseudomonadota</taxon>
        <taxon>Alphaproteobacteria</taxon>
        <taxon>Hyphomicrobiales</taxon>
        <taxon>Rhizobiaceae</taxon>
        <taxon>Rhizobium/Agrobacterium group</taxon>
        <taxon>Pararhizobium</taxon>
    </lineage>
</organism>
<accession>A0ABU0BV87</accession>
<evidence type="ECO:0000313" key="1">
    <source>
        <dbReference type="EMBL" id="MDQ0322166.1"/>
    </source>
</evidence>
<sequence length="120" mass="13827">MAILRQTLNERRAIAERAGNFNHQIRPERAVLPARHRGVRCLLAGFLFRRREETFPLHLLAGILPLATNRFSLLACSFHGWLLEGFAHAHFAKNSFALKLLFQNAKRLIDVIVANQYLHF</sequence>
<evidence type="ECO:0000313" key="2">
    <source>
        <dbReference type="Proteomes" id="UP001230207"/>
    </source>
</evidence>
<comment type="caution">
    <text evidence="1">The sequence shown here is derived from an EMBL/GenBank/DDBJ whole genome shotgun (WGS) entry which is preliminary data.</text>
</comment>
<name>A0ABU0BV87_9HYPH</name>
<keyword evidence="2" id="KW-1185">Reference proteome</keyword>
<dbReference type="EMBL" id="JAUSVF010000002">
    <property type="protein sequence ID" value="MDQ0322166.1"/>
    <property type="molecule type" value="Genomic_DNA"/>
</dbReference>
<gene>
    <name evidence="1" type="ORF">QO002_004372</name>
</gene>
<proteinExistence type="predicted"/>